<dbReference type="EMBL" id="CAVLEF010000082">
    <property type="protein sequence ID" value="CAK1550565.1"/>
    <property type="molecule type" value="Genomic_DNA"/>
</dbReference>
<comment type="caution">
    <text evidence="13">The sequence shown here is derived from an EMBL/GenBank/DDBJ whole genome shotgun (WGS) entry which is preliminary data.</text>
</comment>
<comment type="subcellular location">
    <subcellularLocation>
        <location evidence="1">Secreted</location>
    </subcellularLocation>
</comment>
<feature type="compositionally biased region" description="Low complexity" evidence="10">
    <location>
        <begin position="93"/>
        <end position="111"/>
    </location>
</feature>
<keyword evidence="8" id="KW-1015">Disulfide bond</keyword>
<keyword evidence="3" id="KW-0645">Protease</keyword>
<dbReference type="Proteomes" id="UP001497472">
    <property type="component" value="Unassembled WGS sequence"/>
</dbReference>
<protein>
    <recommendedName>
        <fullName evidence="12">Peptidase S1 domain-containing protein</fullName>
    </recommendedName>
</protein>
<keyword evidence="4 11" id="KW-0732">Signal</keyword>
<dbReference type="Gene3D" id="3.30.1640.30">
    <property type="match status" value="1"/>
</dbReference>
<dbReference type="InterPro" id="IPR001254">
    <property type="entry name" value="Trypsin_dom"/>
</dbReference>
<feature type="signal peptide" evidence="11">
    <location>
        <begin position="1"/>
        <end position="21"/>
    </location>
</feature>
<organism evidence="13 14">
    <name type="scientific">Leptosia nina</name>
    <dbReference type="NCBI Taxonomy" id="320188"/>
    <lineage>
        <taxon>Eukaryota</taxon>
        <taxon>Metazoa</taxon>
        <taxon>Ecdysozoa</taxon>
        <taxon>Arthropoda</taxon>
        <taxon>Hexapoda</taxon>
        <taxon>Insecta</taxon>
        <taxon>Pterygota</taxon>
        <taxon>Neoptera</taxon>
        <taxon>Endopterygota</taxon>
        <taxon>Lepidoptera</taxon>
        <taxon>Glossata</taxon>
        <taxon>Ditrysia</taxon>
        <taxon>Papilionoidea</taxon>
        <taxon>Pieridae</taxon>
        <taxon>Pierinae</taxon>
        <taxon>Leptosia</taxon>
    </lineage>
</organism>
<dbReference type="Pfam" id="PF00089">
    <property type="entry name" value="Trypsin"/>
    <property type="match status" value="1"/>
</dbReference>
<keyword evidence="5" id="KW-0378">Hydrolase</keyword>
<dbReference type="PROSITE" id="PS00135">
    <property type="entry name" value="TRYPSIN_SER"/>
    <property type="match status" value="1"/>
</dbReference>
<dbReference type="InterPro" id="IPR051487">
    <property type="entry name" value="Ser/Thr_Proteases_Immune/Dev"/>
</dbReference>
<keyword evidence="14" id="KW-1185">Reference proteome</keyword>
<evidence type="ECO:0000256" key="2">
    <source>
        <dbReference type="ARBA" id="ARBA00022525"/>
    </source>
</evidence>
<feature type="chain" id="PRO_5043942718" description="Peptidase S1 domain-containing protein" evidence="11">
    <location>
        <begin position="22"/>
        <end position="418"/>
    </location>
</feature>
<gene>
    <name evidence="13" type="ORF">LNINA_LOCUS9784</name>
</gene>
<dbReference type="Gene3D" id="2.40.10.10">
    <property type="entry name" value="Trypsin-like serine proteases"/>
    <property type="match status" value="2"/>
</dbReference>
<evidence type="ECO:0000256" key="5">
    <source>
        <dbReference type="ARBA" id="ARBA00022801"/>
    </source>
</evidence>
<reference evidence="13 14" key="1">
    <citation type="submission" date="2023-11" db="EMBL/GenBank/DDBJ databases">
        <authorList>
            <person name="Okamura Y."/>
        </authorList>
    </citation>
    <scope>NUCLEOTIDE SEQUENCE [LARGE SCALE GENOMIC DNA]</scope>
</reference>
<dbReference type="GO" id="GO:0006508">
    <property type="term" value="P:proteolysis"/>
    <property type="evidence" value="ECO:0007669"/>
    <property type="project" value="UniProtKB-KW"/>
</dbReference>
<name>A0AAV1JML5_9NEOP</name>
<evidence type="ECO:0000313" key="13">
    <source>
        <dbReference type="EMBL" id="CAK1550565.1"/>
    </source>
</evidence>
<evidence type="ECO:0000256" key="1">
    <source>
        <dbReference type="ARBA" id="ARBA00004613"/>
    </source>
</evidence>
<dbReference type="GO" id="GO:0005576">
    <property type="term" value="C:extracellular region"/>
    <property type="evidence" value="ECO:0007669"/>
    <property type="project" value="UniProtKB-SubCell"/>
</dbReference>
<proteinExistence type="inferred from homology"/>
<dbReference type="InterPro" id="IPR038565">
    <property type="entry name" value="CLIP_sf"/>
</dbReference>
<evidence type="ECO:0000256" key="7">
    <source>
        <dbReference type="ARBA" id="ARBA00023145"/>
    </source>
</evidence>
<feature type="domain" description="Peptidase S1" evidence="12">
    <location>
        <begin position="165"/>
        <end position="418"/>
    </location>
</feature>
<dbReference type="GO" id="GO:0004252">
    <property type="term" value="F:serine-type endopeptidase activity"/>
    <property type="evidence" value="ECO:0007669"/>
    <property type="project" value="InterPro"/>
</dbReference>
<dbReference type="InterPro" id="IPR033116">
    <property type="entry name" value="TRYPSIN_SER"/>
</dbReference>
<evidence type="ECO:0000256" key="6">
    <source>
        <dbReference type="ARBA" id="ARBA00022825"/>
    </source>
</evidence>
<accession>A0AAV1JML5</accession>
<evidence type="ECO:0000256" key="9">
    <source>
        <dbReference type="ARBA" id="ARBA00024195"/>
    </source>
</evidence>
<dbReference type="PROSITE" id="PS50240">
    <property type="entry name" value="TRYPSIN_DOM"/>
    <property type="match status" value="1"/>
</dbReference>
<evidence type="ECO:0000256" key="8">
    <source>
        <dbReference type="ARBA" id="ARBA00023157"/>
    </source>
</evidence>
<comment type="similarity">
    <text evidence="9">Belongs to the peptidase S1 family. CLIP subfamily.</text>
</comment>
<dbReference type="PRINTS" id="PR00722">
    <property type="entry name" value="CHYMOTRYPSIN"/>
</dbReference>
<keyword evidence="2" id="KW-0964">Secreted</keyword>
<feature type="region of interest" description="Disordered" evidence="10">
    <location>
        <begin position="93"/>
        <end position="112"/>
    </location>
</feature>
<evidence type="ECO:0000256" key="11">
    <source>
        <dbReference type="SAM" id="SignalP"/>
    </source>
</evidence>
<dbReference type="SMART" id="SM00020">
    <property type="entry name" value="Tryp_SPc"/>
    <property type="match status" value="1"/>
</dbReference>
<dbReference type="FunFam" id="2.40.10.10:FF:000146">
    <property type="entry name" value="Serine protease 53"/>
    <property type="match status" value="1"/>
</dbReference>
<evidence type="ECO:0000259" key="12">
    <source>
        <dbReference type="PROSITE" id="PS50240"/>
    </source>
</evidence>
<dbReference type="AlphaFoldDB" id="A0AAV1JML5"/>
<dbReference type="CDD" id="cd00190">
    <property type="entry name" value="Tryp_SPc"/>
    <property type="match status" value="1"/>
</dbReference>
<dbReference type="SUPFAM" id="SSF50494">
    <property type="entry name" value="Trypsin-like serine proteases"/>
    <property type="match status" value="1"/>
</dbReference>
<keyword evidence="6" id="KW-0720">Serine protease</keyword>
<evidence type="ECO:0000256" key="3">
    <source>
        <dbReference type="ARBA" id="ARBA00022670"/>
    </source>
</evidence>
<evidence type="ECO:0000256" key="10">
    <source>
        <dbReference type="SAM" id="MobiDB-lite"/>
    </source>
</evidence>
<keyword evidence="7" id="KW-0865">Zymogen</keyword>
<dbReference type="InterPro" id="IPR009003">
    <property type="entry name" value="Peptidase_S1_PA"/>
</dbReference>
<dbReference type="PANTHER" id="PTHR24256">
    <property type="entry name" value="TRYPTASE-RELATED"/>
    <property type="match status" value="1"/>
</dbReference>
<sequence>MRTQNCILWIFLSTFASSIYANAIRDAGENLPLDTPCQVRNRYVGVCILLVSCKPLQNITISDDIMALLSCGNENIFLKVCCPRQQIAATTPAATPATTPVTTRATTPSTTEDSVIHFGDKEITSKFESENSEETIMTLEKQSRPQDNLAIPSRDICGKIFPTRIVGGDATAINEFPWLARLKYRLEDGTEQYACAGNLITHQHVLSVAHCVTTRRVVSVRLGEWDDSTDTDCNDENICSDPPVDRGVSEIRAHPHFDRKGAKNDIAVIRLDAPVNFTDYIRPICLPTSPYAAAQDYNRNTVYESAGWGLTQYGEVSQIKRKISLNAVPYEICQNKYSNTLQESSDPLVICAGGERGVDTCSGDSGGPLIAEVSEDFQKHWYLFGMTSLGVSRCGLEGTPGLYTRITKYMDWIEQNIT</sequence>
<evidence type="ECO:0000313" key="14">
    <source>
        <dbReference type="Proteomes" id="UP001497472"/>
    </source>
</evidence>
<dbReference type="InterPro" id="IPR043504">
    <property type="entry name" value="Peptidase_S1_PA_chymotrypsin"/>
</dbReference>
<evidence type="ECO:0000256" key="4">
    <source>
        <dbReference type="ARBA" id="ARBA00022729"/>
    </source>
</evidence>
<dbReference type="InterPro" id="IPR001314">
    <property type="entry name" value="Peptidase_S1A"/>
</dbReference>